<proteinExistence type="predicted"/>
<keyword evidence="1" id="KW-0472">Membrane</keyword>
<dbReference type="RefSeq" id="WP_081367777.1">
    <property type="nucleotide sequence ID" value="NZ_FPIP01000002.1"/>
</dbReference>
<name>A0A1K1M9W4_RUMFL</name>
<protein>
    <recommendedName>
        <fullName evidence="4">DUF2798 domain-containing protein</fullName>
    </recommendedName>
</protein>
<keyword evidence="1" id="KW-1133">Transmembrane helix</keyword>
<keyword evidence="1" id="KW-0812">Transmembrane</keyword>
<dbReference type="Proteomes" id="UP000183461">
    <property type="component" value="Unassembled WGS sequence"/>
</dbReference>
<reference evidence="2 3" key="1">
    <citation type="submission" date="2016-11" db="EMBL/GenBank/DDBJ databases">
        <authorList>
            <person name="Jaros S."/>
            <person name="Januszkiewicz K."/>
            <person name="Wedrychowicz H."/>
        </authorList>
    </citation>
    <scope>NUCLEOTIDE SEQUENCE [LARGE SCALE GENOMIC DNA]</scope>
    <source>
        <strain evidence="2 3">YL228</strain>
    </source>
</reference>
<feature type="transmembrane region" description="Helical" evidence="1">
    <location>
        <begin position="121"/>
        <end position="145"/>
    </location>
</feature>
<evidence type="ECO:0008006" key="4">
    <source>
        <dbReference type="Google" id="ProtNLM"/>
    </source>
</evidence>
<gene>
    <name evidence="2" type="ORF">SAMN02910280_0983</name>
</gene>
<feature type="transmembrane region" description="Helical" evidence="1">
    <location>
        <begin position="39"/>
        <end position="58"/>
    </location>
</feature>
<evidence type="ECO:0000256" key="1">
    <source>
        <dbReference type="SAM" id="Phobius"/>
    </source>
</evidence>
<dbReference type="AlphaFoldDB" id="A0A1K1M9W4"/>
<sequence>MKKVGIIMSVLMGVTMSFCLSLTNSIVSADKFDMTQFLISFGASAVLSLIIGLIVPMKKVEDGACKAMKLRENSVPAKLVSAFISDIIYTPILTLSMIIIVRKMVMKMSHGHAVLPSFATMFIKSFILSLAVAYIIILIVTPIFLKLSLKLAGVNPAGGPPADKK</sequence>
<dbReference type="EMBL" id="FPIP01000002">
    <property type="protein sequence ID" value="SFW19865.1"/>
    <property type="molecule type" value="Genomic_DNA"/>
</dbReference>
<evidence type="ECO:0000313" key="3">
    <source>
        <dbReference type="Proteomes" id="UP000183461"/>
    </source>
</evidence>
<organism evidence="2 3">
    <name type="scientific">Ruminococcus flavefaciens</name>
    <dbReference type="NCBI Taxonomy" id="1265"/>
    <lineage>
        <taxon>Bacteria</taxon>
        <taxon>Bacillati</taxon>
        <taxon>Bacillota</taxon>
        <taxon>Clostridia</taxon>
        <taxon>Eubacteriales</taxon>
        <taxon>Oscillospiraceae</taxon>
        <taxon>Ruminococcus</taxon>
    </lineage>
</organism>
<feature type="transmembrane region" description="Helical" evidence="1">
    <location>
        <begin position="79"/>
        <end position="101"/>
    </location>
</feature>
<accession>A0A1K1M9W4</accession>
<evidence type="ECO:0000313" key="2">
    <source>
        <dbReference type="EMBL" id="SFW19865.1"/>
    </source>
</evidence>